<dbReference type="Pfam" id="PF16474">
    <property type="entry name" value="KIND"/>
    <property type="match status" value="1"/>
</dbReference>
<feature type="region of interest" description="Disordered" evidence="18">
    <location>
        <begin position="1006"/>
        <end position="1044"/>
    </location>
</feature>
<dbReference type="Gene3D" id="1.10.510.10">
    <property type="entry name" value="Transferase(Phosphotransferase) domain 1"/>
    <property type="match status" value="1"/>
</dbReference>
<dbReference type="GO" id="GO:0051295">
    <property type="term" value="P:establishment of meiotic spindle localization"/>
    <property type="evidence" value="ECO:0007669"/>
    <property type="project" value="TreeGrafter"/>
</dbReference>
<keyword evidence="7" id="KW-0813">Transport</keyword>
<dbReference type="SMART" id="SM00750">
    <property type="entry name" value="KIND"/>
    <property type="match status" value="1"/>
</dbReference>
<keyword evidence="10" id="KW-0677">Repeat</keyword>
<dbReference type="GO" id="GO:0005814">
    <property type="term" value="C:centriole"/>
    <property type="evidence" value="ECO:0007669"/>
    <property type="project" value="UniProtKB-SubCell"/>
</dbReference>
<dbReference type="GO" id="GO:0005886">
    <property type="term" value="C:plasma membrane"/>
    <property type="evidence" value="ECO:0007669"/>
    <property type="project" value="UniProtKB-SubCell"/>
</dbReference>
<dbReference type="PANTHER" id="PTHR21345:SF8">
    <property type="entry name" value="PROTEIN SPIRE HOMOLOG 1"/>
    <property type="match status" value="1"/>
</dbReference>
<dbReference type="CDD" id="cd15767">
    <property type="entry name" value="FYVE_SPIR1"/>
    <property type="match status" value="1"/>
</dbReference>
<keyword evidence="13" id="KW-0009">Actin-binding</keyword>
<comment type="function">
    <text evidence="16">Centrosomal protein involved in regulation of centriole duplication. Required to limit centriole duplication to once per cell cycle by preventing centriole reduplication.</text>
</comment>
<evidence type="ECO:0000256" key="4">
    <source>
        <dbReference type="ARBA" id="ARBA00005400"/>
    </source>
</evidence>
<dbReference type="GO" id="GO:0045010">
    <property type="term" value="P:actin nucleation"/>
    <property type="evidence" value="ECO:0007669"/>
    <property type="project" value="InterPro"/>
</dbReference>
<dbReference type="CDD" id="cd22078">
    <property type="entry name" value="WH2_Spire1_r2-like"/>
    <property type="match status" value="1"/>
</dbReference>
<evidence type="ECO:0000313" key="21">
    <source>
        <dbReference type="Proteomes" id="UP000694415"/>
    </source>
</evidence>
<feature type="region of interest" description="Disordered" evidence="18">
    <location>
        <begin position="902"/>
        <end position="992"/>
    </location>
</feature>
<evidence type="ECO:0000256" key="8">
    <source>
        <dbReference type="ARBA" id="ARBA00022475"/>
    </source>
</evidence>
<feature type="region of interest" description="Disordered" evidence="18">
    <location>
        <begin position="1153"/>
        <end position="1173"/>
    </location>
</feature>
<keyword evidence="12" id="KW-0472">Membrane</keyword>
<name>A0A8C6MZ57_MUSSI</name>
<protein>
    <recommendedName>
        <fullName evidence="6">Centrosomal protein of 76 kDa</fullName>
    </recommendedName>
</protein>
<comment type="similarity">
    <text evidence="4">Belongs to the CEP76 family.</text>
</comment>
<keyword evidence="8" id="KW-1003">Cell membrane</keyword>
<evidence type="ECO:0000256" key="5">
    <source>
        <dbReference type="ARBA" id="ARBA00010956"/>
    </source>
</evidence>
<evidence type="ECO:0000256" key="13">
    <source>
        <dbReference type="ARBA" id="ARBA00023203"/>
    </source>
</evidence>
<evidence type="ECO:0000256" key="9">
    <source>
        <dbReference type="ARBA" id="ARBA00022490"/>
    </source>
</evidence>
<evidence type="ECO:0000256" key="15">
    <source>
        <dbReference type="ARBA" id="ARBA00023329"/>
    </source>
</evidence>
<dbReference type="SUPFAM" id="SSF54001">
    <property type="entry name" value="Cysteine proteinases"/>
    <property type="match status" value="1"/>
</dbReference>
<evidence type="ECO:0000256" key="12">
    <source>
        <dbReference type="ARBA" id="ARBA00023136"/>
    </source>
</evidence>
<keyword evidence="9" id="KW-0963">Cytoplasm</keyword>
<evidence type="ECO:0000256" key="14">
    <source>
        <dbReference type="ARBA" id="ARBA00023212"/>
    </source>
</evidence>
<feature type="region of interest" description="Disordered" evidence="18">
    <location>
        <begin position="686"/>
        <end position="707"/>
    </location>
</feature>
<dbReference type="InterPro" id="IPR056288">
    <property type="entry name" value="CEP76_C"/>
</dbReference>
<evidence type="ECO:0000256" key="7">
    <source>
        <dbReference type="ARBA" id="ARBA00022448"/>
    </source>
</evidence>
<dbReference type="GO" id="GO:0030659">
    <property type="term" value="C:cytoplasmic vesicle membrane"/>
    <property type="evidence" value="ECO:0007669"/>
    <property type="project" value="UniProtKB-SubCell"/>
</dbReference>
<evidence type="ECO:0000256" key="2">
    <source>
        <dbReference type="ARBA" id="ARBA00004180"/>
    </source>
</evidence>
<dbReference type="AlphaFoldDB" id="A0A8C6MZ57"/>
<dbReference type="GeneTree" id="ENSGT00390000000781"/>
<comment type="subunit">
    <text evidence="17">Interacts with CCP110 and CEP97.</text>
</comment>
<organism evidence="20 21">
    <name type="scientific">Mus spicilegus</name>
    <name type="common">Mound-building mouse</name>
    <dbReference type="NCBI Taxonomy" id="10103"/>
    <lineage>
        <taxon>Eukaryota</taxon>
        <taxon>Metazoa</taxon>
        <taxon>Chordata</taxon>
        <taxon>Craniata</taxon>
        <taxon>Vertebrata</taxon>
        <taxon>Euteleostomi</taxon>
        <taxon>Mammalia</taxon>
        <taxon>Eutheria</taxon>
        <taxon>Euarchontoglires</taxon>
        <taxon>Glires</taxon>
        <taxon>Rodentia</taxon>
        <taxon>Myomorpha</taxon>
        <taxon>Muroidea</taxon>
        <taxon>Muridae</taxon>
        <taxon>Murinae</taxon>
        <taxon>Mus</taxon>
        <taxon>Mus</taxon>
    </lineage>
</organism>
<evidence type="ECO:0000256" key="1">
    <source>
        <dbReference type="ARBA" id="ARBA00004114"/>
    </source>
</evidence>
<reference evidence="20" key="1">
    <citation type="submission" date="2025-08" db="UniProtKB">
        <authorList>
            <consortium name="Ensembl"/>
        </authorList>
    </citation>
    <scope>IDENTIFICATION</scope>
</reference>
<accession>A0A8C6MZ57</accession>
<evidence type="ECO:0000313" key="20">
    <source>
        <dbReference type="Ensembl" id="ENSMSIP00000023853.1"/>
    </source>
</evidence>
<dbReference type="Pfam" id="PF24654">
    <property type="entry name" value="CEP76_N"/>
    <property type="match status" value="1"/>
</dbReference>
<evidence type="ECO:0000256" key="10">
    <source>
        <dbReference type="ARBA" id="ARBA00022737"/>
    </source>
</evidence>
<dbReference type="InterPro" id="IPR038765">
    <property type="entry name" value="Papain-like_cys_pep_sf"/>
</dbReference>
<dbReference type="CDD" id="cd22080">
    <property type="entry name" value="WH2_Spire1_r4"/>
    <property type="match status" value="1"/>
</dbReference>
<evidence type="ECO:0000256" key="11">
    <source>
        <dbReference type="ARBA" id="ARBA00022927"/>
    </source>
</evidence>
<feature type="compositionally biased region" description="Low complexity" evidence="18">
    <location>
        <begin position="981"/>
        <end position="992"/>
    </location>
</feature>
<feature type="compositionally biased region" description="Polar residues" evidence="18">
    <location>
        <begin position="920"/>
        <end position="954"/>
    </location>
</feature>
<dbReference type="InterPro" id="IPR029901">
    <property type="entry name" value="Spire"/>
</dbReference>
<evidence type="ECO:0000256" key="16">
    <source>
        <dbReference type="ARBA" id="ARBA00024729"/>
    </source>
</evidence>
<dbReference type="InterPro" id="IPR056290">
    <property type="entry name" value="CEPT76/DRC7_peptidase-like_dom"/>
</dbReference>
<dbReference type="Pfam" id="PF24652">
    <property type="entry name" value="CEP76_C"/>
    <property type="match status" value="1"/>
</dbReference>
<keyword evidence="14" id="KW-0206">Cytoskeleton</keyword>
<dbReference type="Proteomes" id="UP000694415">
    <property type="component" value="Unplaced"/>
</dbReference>
<proteinExistence type="inferred from homology"/>
<sequence length="1263" mass="143404">MDVHGRIREILAETIREELAPDQQHLSTEDLIKALRRRGIIDDVMKELNFVTDSVDQELPSSPKQTVGFDKQSTLKKTNVDPTRRYLYLQVLGGKAFLEHLQEPEPLPGQICSTFTLCLHYRNQRFRSKPVPCACEPDFHDGFLLEVHRESLGDGTRMADSTTMLSISDPIHMVLIKTDIFGETTLVASYFLEWRSVLGSENGVTNLTVELMGVGTESKVSVGILNIKLEMYPPLSQTLSQEVVNTQLALERQKTAEKERLFLVYAKQWWREYLQIRPSHNSRLVKIFAQDENGINRPVCSYVKPLRAGRLLDTPRQAARFVNVLGYERAPVIGGGGKQEQWCTLLAFLCRNKGDCEDHANLLCSLLLGYGLEAFVCVGTKAKGAPHAWVMTCGTDGTIMFWESLTGHRYIHKPTNPDGPPLAEQPKPLYPYRTIGCVFNHQMFLGNCQPSDAVETCIFDLNDESKWKPMSEEAIKSVCAPGATTSLPPFPPLCASTIDASVTSNEIEMQLRLLVSEHRKDLGLTTVWEDQLSYLLSPALASYEFERTTSISAGNEEFQDAIRRAVPDGHTFKGFPIHFVYRNARRAFATCLRSPFCEEIICCRGDQVRLAVRVRVFTYPESACAVWIMFACKLGYSHCTETEVIESLGIIIYKALDYGLKENEERELSPPLEQLIDQMANTVEADGSKDEGYEAADEGPEDEDGVKRSISAIRSYQDVMKICAAHLPTESEAPNHYQAVCRALFAETMELHTFLTKIKSAKENLKKIQEMEKSDESSTDLEDLKNADWARFWVQVMRDLRNGVKLKKVQQRQYNPLPIEYQLTPYEMLMDDIRCKRYTLRKVMVNGDVPPRLKKSAHEVILDFIRSRPPLNPVSARKLKPTPPRPRSLHERILEEIKAERKLRPVSPEEIRRSRLDVTTPESPKNVGESSMVNGGLTSQTKENGLSAAQQGSAQRKRLLKAPTLAELDSSDSEEEKSLHKSTSSSSASPSLYEDPVLEAMCSRKKPPKFLPISSTPQPERRQPPQRRHSIEKETPTNVRQFLPPSRQSSRSLEEFCYPVECLALTVEEVMHIRQVLVKAELEKYQQYKDVYTALKKGKLCFCCRTRRFSFFTWSYTCQFCKRPVCSQCCKKMRLPSKPYSTLPIFSLGPSALQRGESCSRSEKPSTSHHRPLRSIARFSTKSRSVDKSDEELQFPKELMEDWSTMEVCVDCKKFISEIISSSRRSLVLANKRARLKRKTQSFYMSSAGPSEYCPSERTINEI</sequence>
<dbReference type="GO" id="GO:0015031">
    <property type="term" value="P:protein transport"/>
    <property type="evidence" value="ECO:0007669"/>
    <property type="project" value="UniProtKB-KW"/>
</dbReference>
<dbReference type="CDD" id="cd22065">
    <property type="entry name" value="WH2_Spire_1-2_r1"/>
    <property type="match status" value="1"/>
</dbReference>
<feature type="compositionally biased region" description="Basic and acidic residues" evidence="18">
    <location>
        <begin position="902"/>
        <end position="916"/>
    </location>
</feature>
<dbReference type="GO" id="GO:0030041">
    <property type="term" value="P:actin filament polymerization"/>
    <property type="evidence" value="ECO:0007669"/>
    <property type="project" value="TreeGrafter"/>
</dbReference>
<dbReference type="SUPFAM" id="SSF57903">
    <property type="entry name" value="FYVE/PHD zinc finger"/>
    <property type="match status" value="1"/>
</dbReference>
<evidence type="ECO:0000256" key="18">
    <source>
        <dbReference type="SAM" id="MobiDB-lite"/>
    </source>
</evidence>
<evidence type="ECO:0000259" key="19">
    <source>
        <dbReference type="PROSITE" id="PS51377"/>
    </source>
</evidence>
<evidence type="ECO:0000256" key="17">
    <source>
        <dbReference type="ARBA" id="ARBA00064716"/>
    </source>
</evidence>
<dbReference type="GO" id="GO:0005938">
    <property type="term" value="C:cell cortex"/>
    <property type="evidence" value="ECO:0007669"/>
    <property type="project" value="TreeGrafter"/>
</dbReference>
<dbReference type="InterPro" id="IPR011019">
    <property type="entry name" value="KIND_dom"/>
</dbReference>
<keyword evidence="21" id="KW-1185">Reference proteome</keyword>
<dbReference type="PANTHER" id="PTHR21345">
    <property type="entry name" value="SPIRE"/>
    <property type="match status" value="1"/>
</dbReference>
<dbReference type="InterPro" id="IPR056289">
    <property type="entry name" value="CEP76_N"/>
</dbReference>
<dbReference type="GO" id="GO:0008017">
    <property type="term" value="F:microtubule binding"/>
    <property type="evidence" value="ECO:0007669"/>
    <property type="project" value="TreeGrafter"/>
</dbReference>
<evidence type="ECO:0000256" key="6">
    <source>
        <dbReference type="ARBA" id="ARBA00015706"/>
    </source>
</evidence>
<dbReference type="InterPro" id="IPR028926">
    <property type="entry name" value="CEP76-C2"/>
</dbReference>
<dbReference type="Pfam" id="PF24656">
    <property type="entry name" value="CEPT76_peptidase"/>
    <property type="match status" value="1"/>
</dbReference>
<dbReference type="PROSITE" id="PS51377">
    <property type="entry name" value="KIND"/>
    <property type="match status" value="1"/>
</dbReference>
<dbReference type="GO" id="GO:0051639">
    <property type="term" value="P:actin filament network formation"/>
    <property type="evidence" value="ECO:0007669"/>
    <property type="project" value="TreeGrafter"/>
</dbReference>
<dbReference type="CDD" id="cd22186">
    <property type="entry name" value="WH2_Spire1-2_r3"/>
    <property type="match status" value="1"/>
</dbReference>
<dbReference type="GO" id="GO:0003779">
    <property type="term" value="F:actin binding"/>
    <property type="evidence" value="ECO:0007669"/>
    <property type="project" value="UniProtKB-KW"/>
</dbReference>
<keyword evidence="15" id="KW-0968">Cytoplasmic vesicle</keyword>
<dbReference type="GO" id="GO:0036089">
    <property type="term" value="P:cleavage furrow formation"/>
    <property type="evidence" value="ECO:0007669"/>
    <property type="project" value="TreeGrafter"/>
</dbReference>
<keyword evidence="11" id="KW-0653">Protein transport</keyword>
<feature type="compositionally biased region" description="Basic and acidic residues" evidence="18">
    <location>
        <begin position="1019"/>
        <end position="1035"/>
    </location>
</feature>
<dbReference type="InterPro" id="IPR029905">
    <property type="entry name" value="Spir-1_FYVE-rel_dom"/>
</dbReference>
<dbReference type="GO" id="GO:0040038">
    <property type="term" value="P:polar body extrusion after meiotic divisions"/>
    <property type="evidence" value="ECO:0007669"/>
    <property type="project" value="TreeGrafter"/>
</dbReference>
<feature type="domain" description="KIND" evidence="19">
    <location>
        <begin position="634"/>
        <end position="751"/>
    </location>
</feature>
<feature type="compositionally biased region" description="Acidic residues" evidence="18">
    <location>
        <begin position="693"/>
        <end position="704"/>
    </location>
</feature>
<feature type="region of interest" description="Disordered" evidence="18">
    <location>
        <begin position="872"/>
        <end position="891"/>
    </location>
</feature>
<dbReference type="InterPro" id="IPR011011">
    <property type="entry name" value="Znf_FYVE_PHD"/>
</dbReference>
<dbReference type="Gene3D" id="3.10.620.30">
    <property type="match status" value="1"/>
</dbReference>
<dbReference type="GO" id="GO:0048193">
    <property type="term" value="P:Golgi vesicle transport"/>
    <property type="evidence" value="ECO:0007669"/>
    <property type="project" value="TreeGrafter"/>
</dbReference>
<comment type="similarity">
    <text evidence="5">Belongs to the spire family.</text>
</comment>
<dbReference type="Ensembl" id="ENSMSIT00000030091.1">
    <property type="protein sequence ID" value="ENSMSIP00000023853.1"/>
    <property type="gene ID" value="ENSMSIG00000020049.1"/>
</dbReference>
<dbReference type="Pfam" id="PF15627">
    <property type="entry name" value="CEP76-C2"/>
    <property type="match status" value="1"/>
</dbReference>
<evidence type="ECO:0000256" key="3">
    <source>
        <dbReference type="ARBA" id="ARBA00004413"/>
    </source>
</evidence>
<reference evidence="20" key="2">
    <citation type="submission" date="2025-09" db="UniProtKB">
        <authorList>
            <consortium name="Ensembl"/>
        </authorList>
    </citation>
    <scope>IDENTIFICATION</scope>
</reference>
<comment type="subcellular location">
    <subcellularLocation>
        <location evidence="3">Cell membrane</location>
        <topology evidence="3">Peripheral membrane protein</topology>
        <orientation evidence="3">Cytoplasmic side</orientation>
    </subcellularLocation>
    <subcellularLocation>
        <location evidence="1">Cytoplasm</location>
        <location evidence="1">Cytoskeleton</location>
        <location evidence="1">Microtubule organizing center</location>
        <location evidence="1">Centrosome</location>
        <location evidence="1">Centriole</location>
    </subcellularLocation>
    <subcellularLocation>
        <location evidence="2">Cytoplasmic vesicle membrane</location>
        <topology evidence="2">Peripheral membrane protein</topology>
        <orientation evidence="2">Cytoplasmic side</orientation>
    </subcellularLocation>
</comment>
<dbReference type="FunFam" id="3.10.620.30:FF:000003">
    <property type="entry name" value="Centrosomal protein of 76 kDa"/>
    <property type="match status" value="1"/>
</dbReference>